<dbReference type="PRINTS" id="PR00655">
    <property type="entry name" value="AUXINBINDNGP"/>
</dbReference>
<keyword evidence="6" id="KW-1185">Reference proteome</keyword>
<dbReference type="InterPro" id="IPR000526">
    <property type="entry name" value="Auxin-bd"/>
</dbReference>
<evidence type="ECO:0000256" key="3">
    <source>
        <dbReference type="ARBA" id="ARBA00023294"/>
    </source>
</evidence>
<dbReference type="InterPro" id="IPR011051">
    <property type="entry name" value="RmlC_Cupin_sf"/>
</dbReference>
<dbReference type="Proteomes" id="UP001184230">
    <property type="component" value="Unassembled WGS sequence"/>
</dbReference>
<evidence type="ECO:0000259" key="4">
    <source>
        <dbReference type="Pfam" id="PF07883"/>
    </source>
</evidence>
<reference evidence="5 6" key="1">
    <citation type="submission" date="2023-07" db="EMBL/GenBank/DDBJ databases">
        <title>Sorghum-associated microbial communities from plants grown in Nebraska, USA.</title>
        <authorList>
            <person name="Schachtman D."/>
        </authorList>
    </citation>
    <scope>NUCLEOTIDE SEQUENCE [LARGE SCALE GENOMIC DNA]</scope>
    <source>
        <strain evidence="5 6">DS1781</strain>
    </source>
</reference>
<sequence length="125" mass="13535">MPLIHQRPPEPCELPGILHSTWAGEADGLRQLSVWRQTMAPGGATPAHCHDCDEVVLCVGGWGEVHSDGQVQRFGADTTVVLPRGQVHQIFNVGPMPLETIGIFAATPVMTREPGGEPLDLPWRT</sequence>
<feature type="domain" description="Cupin type-2" evidence="4">
    <location>
        <begin position="36"/>
        <end position="101"/>
    </location>
</feature>
<accession>A0ABU1NAA7</accession>
<dbReference type="Pfam" id="PF07883">
    <property type="entry name" value="Cupin_2"/>
    <property type="match status" value="1"/>
</dbReference>
<name>A0ABU1NAA7_9BURK</name>
<dbReference type="RefSeq" id="WP_309899216.1">
    <property type="nucleotide sequence ID" value="NZ_JAVDRF010000002.1"/>
</dbReference>
<dbReference type="InterPro" id="IPR014710">
    <property type="entry name" value="RmlC-like_jellyroll"/>
</dbReference>
<organism evidence="5 6">
    <name type="scientific">Variovorax soli</name>
    <dbReference type="NCBI Taxonomy" id="376815"/>
    <lineage>
        <taxon>Bacteria</taxon>
        <taxon>Pseudomonadati</taxon>
        <taxon>Pseudomonadota</taxon>
        <taxon>Betaproteobacteria</taxon>
        <taxon>Burkholderiales</taxon>
        <taxon>Comamonadaceae</taxon>
        <taxon>Variovorax</taxon>
    </lineage>
</organism>
<keyword evidence="3" id="KW-0927">Auxin signaling pathway</keyword>
<evidence type="ECO:0000313" key="5">
    <source>
        <dbReference type="EMBL" id="MDR6535273.1"/>
    </source>
</evidence>
<gene>
    <name evidence="5" type="ORF">J2739_001033</name>
</gene>
<evidence type="ECO:0000313" key="6">
    <source>
        <dbReference type="Proteomes" id="UP001184230"/>
    </source>
</evidence>
<proteinExistence type="predicted"/>
<dbReference type="SUPFAM" id="SSF51182">
    <property type="entry name" value="RmlC-like cupins"/>
    <property type="match status" value="1"/>
</dbReference>
<comment type="caution">
    <text evidence="5">The sequence shown here is derived from an EMBL/GenBank/DDBJ whole genome shotgun (WGS) entry which is preliminary data.</text>
</comment>
<protein>
    <submittedName>
        <fullName evidence="5">Mannose-6-phosphate isomerase-like protein (Cupin superfamily)</fullName>
    </submittedName>
</protein>
<dbReference type="InterPro" id="IPR013096">
    <property type="entry name" value="Cupin_2"/>
</dbReference>
<keyword evidence="2" id="KW-0675">Receptor</keyword>
<evidence type="ECO:0000256" key="1">
    <source>
        <dbReference type="ARBA" id="ARBA00004319"/>
    </source>
</evidence>
<dbReference type="EMBL" id="JAVDRF010000002">
    <property type="protein sequence ID" value="MDR6535273.1"/>
    <property type="molecule type" value="Genomic_DNA"/>
</dbReference>
<evidence type="ECO:0000256" key="2">
    <source>
        <dbReference type="ARBA" id="ARBA00023170"/>
    </source>
</evidence>
<dbReference type="Gene3D" id="2.60.120.10">
    <property type="entry name" value="Jelly Rolls"/>
    <property type="match status" value="1"/>
</dbReference>
<comment type="subcellular location">
    <subcellularLocation>
        <location evidence="1">Endoplasmic reticulum lumen</location>
    </subcellularLocation>
</comment>